<accession>A0A1G7L4D4</accession>
<comment type="cofactor">
    <cofactor evidence="15">
        <name>Mg(2+)</name>
        <dbReference type="ChEBI" id="CHEBI:18420"/>
    </cofactor>
    <text evidence="15">Binds 2 magnesium ions per tetramer.</text>
</comment>
<feature type="domain" description="FDX-ACB" evidence="18">
    <location>
        <begin position="707"/>
        <end position="800"/>
    </location>
</feature>
<evidence type="ECO:0000256" key="1">
    <source>
        <dbReference type="ARBA" id="ARBA00004496"/>
    </source>
</evidence>
<dbReference type="FunFam" id="3.30.70.380:FF:000001">
    <property type="entry name" value="Phenylalanine--tRNA ligase beta subunit"/>
    <property type="match status" value="1"/>
</dbReference>
<sequence>MKFTLSWLRDHLATEASLERLTDALTMLGHEVEEVDDPAARLAPFRTAYVRACEQHPNADKLSVCTVVTPEGGEAQVVCGAPNARAGMIGVFAGPGTHIPGSGITLKKGKIRGVESQGMLVSEYELGLSEDHEGIIEMPAGTPQGAPFAEQAGLDDPVIEVALTPNRADCFGVRGLARDLAAAGLGELRPLERAAPTPGGHASPIAWHRKFSADHAGACPYVAGRHFGGVRNGHSPAWMRRRLEAVGLRPISALVDITNYVTVDLGRPLHVFDADKLDGDLAMRFAEDGETIAALDEQTYTLDSEMVVIADRRQAHGIGGVIGGAASGVSEATTNVFLEVALFDPVRIATTGRKLGIVSDARQRFERGVDPESADWGVHVATRLIQEICGGEASEVVAAGQVPRHERTITLRPERVGALTGVEVPEATSADILDRLGFEPERADGRIATTVPSWRFDMDGEADLVEEVMRVHGYDAIPEQPLPRDSAVPAPAVSFAQRRAELARTRLAWRGLEETVGFSFVSSRSAELFGGAGDEVRLANPISSALDVMRPSVLASLADSAQRNSDRGFPDVALFEVGPAYRDATPDGQATVAAGLRAGRAHARHWASGERPADVFDAKADALAALDAAGAPTDKLTVTTEVPGHYHPGRSGALVMGKVVVAYFGELHPTVVAAHDLREPVAAFEVFLDALPKPKKKGTARPALARSAFQPVVKDFAFVVDADVPADNVLRAVRAAGKDLVSDATVFDVYTGEKIGAGKKSLALAVTLQPRERTLTDEDLSDVAARIVDKVRQDTGGELRG</sequence>
<keyword evidence="10 15" id="KW-0460">Magnesium</keyword>
<evidence type="ECO:0000256" key="4">
    <source>
        <dbReference type="ARBA" id="ARBA00022490"/>
    </source>
</evidence>
<feature type="domain" description="TRNA-binding" evidence="17">
    <location>
        <begin position="39"/>
        <end position="149"/>
    </location>
</feature>
<dbReference type="InterPro" id="IPR020825">
    <property type="entry name" value="Phe-tRNA_synthase-like_B3/B4"/>
</dbReference>
<dbReference type="InterPro" id="IPR036690">
    <property type="entry name" value="Fdx_antiC-bd_sf"/>
</dbReference>
<dbReference type="NCBIfam" id="TIGR00472">
    <property type="entry name" value="pheT_bact"/>
    <property type="match status" value="1"/>
</dbReference>
<dbReference type="HAMAP" id="MF_00283">
    <property type="entry name" value="Phe_tRNA_synth_beta1"/>
    <property type="match status" value="1"/>
</dbReference>
<name>A0A1G7L4D4_9PROT</name>
<dbReference type="InterPro" id="IPR004532">
    <property type="entry name" value="Phe-tRNA-ligase_IIc_bsu_bact"/>
</dbReference>
<evidence type="ECO:0000256" key="14">
    <source>
        <dbReference type="ARBA" id="ARBA00049255"/>
    </source>
</evidence>
<dbReference type="PROSITE" id="PS51447">
    <property type="entry name" value="FDX_ACB"/>
    <property type="match status" value="1"/>
</dbReference>
<dbReference type="InterPro" id="IPR002547">
    <property type="entry name" value="tRNA-bd_dom"/>
</dbReference>
<evidence type="ECO:0000256" key="12">
    <source>
        <dbReference type="ARBA" id="ARBA00022917"/>
    </source>
</evidence>
<proteinExistence type="inferred from homology"/>
<feature type="domain" description="B5" evidence="19">
    <location>
        <begin position="404"/>
        <end position="479"/>
    </location>
</feature>
<dbReference type="SMART" id="SM00873">
    <property type="entry name" value="B3_4"/>
    <property type="match status" value="1"/>
</dbReference>
<dbReference type="InterPro" id="IPR041616">
    <property type="entry name" value="PheRS_beta_core"/>
</dbReference>
<dbReference type="EC" id="6.1.1.20" evidence="15"/>
<keyword evidence="7 15" id="KW-0479">Metal-binding</keyword>
<evidence type="ECO:0000256" key="15">
    <source>
        <dbReference type="HAMAP-Rule" id="MF_00283"/>
    </source>
</evidence>
<feature type="binding site" evidence="15">
    <location>
        <position position="463"/>
    </location>
    <ligand>
        <name>Mg(2+)</name>
        <dbReference type="ChEBI" id="CHEBI:18420"/>
        <note>shared with alpha subunit</note>
    </ligand>
</feature>
<dbReference type="InterPro" id="IPR045060">
    <property type="entry name" value="Phe-tRNA-ligase_IIc_bsu"/>
</dbReference>
<dbReference type="PROSITE" id="PS51483">
    <property type="entry name" value="B5"/>
    <property type="match status" value="1"/>
</dbReference>
<keyword evidence="9 15" id="KW-0067">ATP-binding</keyword>
<dbReference type="GO" id="GO:0000049">
    <property type="term" value="F:tRNA binding"/>
    <property type="evidence" value="ECO:0007669"/>
    <property type="project" value="UniProtKB-UniRule"/>
</dbReference>
<evidence type="ECO:0000259" key="18">
    <source>
        <dbReference type="PROSITE" id="PS51447"/>
    </source>
</evidence>
<evidence type="ECO:0000256" key="10">
    <source>
        <dbReference type="ARBA" id="ARBA00022842"/>
    </source>
</evidence>
<dbReference type="GO" id="GO:0005524">
    <property type="term" value="F:ATP binding"/>
    <property type="evidence" value="ECO:0007669"/>
    <property type="project" value="UniProtKB-UniRule"/>
</dbReference>
<dbReference type="Pfam" id="PF03483">
    <property type="entry name" value="B3_4"/>
    <property type="match status" value="1"/>
</dbReference>
<dbReference type="AlphaFoldDB" id="A0A1G7L4D4"/>
<gene>
    <name evidence="15" type="primary">pheT</name>
    <name evidence="20" type="ORF">SAMN05216241_101107</name>
</gene>
<dbReference type="STRING" id="1082479.SAMN05216241_101107"/>
<dbReference type="CDD" id="cd00769">
    <property type="entry name" value="PheRS_beta_core"/>
    <property type="match status" value="1"/>
</dbReference>
<dbReference type="InterPro" id="IPR012340">
    <property type="entry name" value="NA-bd_OB-fold"/>
</dbReference>
<dbReference type="PANTHER" id="PTHR10947:SF0">
    <property type="entry name" value="PHENYLALANINE--TRNA LIGASE BETA SUBUNIT"/>
    <property type="match status" value="1"/>
</dbReference>
<keyword evidence="12 15" id="KW-0648">Protein biosynthesis</keyword>
<dbReference type="Proteomes" id="UP000199415">
    <property type="component" value="Unassembled WGS sequence"/>
</dbReference>
<dbReference type="SUPFAM" id="SSF54991">
    <property type="entry name" value="Anticodon-binding domain of PheRS"/>
    <property type="match status" value="1"/>
</dbReference>
<dbReference type="SUPFAM" id="SSF55681">
    <property type="entry name" value="Class II aaRS and biotin synthetases"/>
    <property type="match status" value="1"/>
</dbReference>
<dbReference type="PANTHER" id="PTHR10947">
    <property type="entry name" value="PHENYLALANYL-TRNA SYNTHETASE BETA CHAIN AND LEUCINE-RICH REPEAT-CONTAINING PROTEIN 47"/>
    <property type="match status" value="1"/>
</dbReference>
<feature type="binding site" evidence="15">
    <location>
        <position position="466"/>
    </location>
    <ligand>
        <name>Mg(2+)</name>
        <dbReference type="ChEBI" id="CHEBI:18420"/>
        <note>shared with alpha subunit</note>
    </ligand>
</feature>
<keyword evidence="21" id="KW-1185">Reference proteome</keyword>
<evidence type="ECO:0000256" key="6">
    <source>
        <dbReference type="ARBA" id="ARBA00022598"/>
    </source>
</evidence>
<dbReference type="Pfam" id="PF03484">
    <property type="entry name" value="B5"/>
    <property type="match status" value="1"/>
</dbReference>
<dbReference type="CDD" id="cd02796">
    <property type="entry name" value="tRNA_bind_bactPheRS"/>
    <property type="match status" value="1"/>
</dbReference>
<dbReference type="Gene3D" id="3.30.56.10">
    <property type="match status" value="2"/>
</dbReference>
<evidence type="ECO:0000259" key="17">
    <source>
        <dbReference type="PROSITE" id="PS50886"/>
    </source>
</evidence>
<dbReference type="FunFam" id="3.30.56.10:FF:000002">
    <property type="entry name" value="Phenylalanine--tRNA ligase beta subunit"/>
    <property type="match status" value="1"/>
</dbReference>
<keyword evidence="5 16" id="KW-0820">tRNA-binding</keyword>
<keyword evidence="8 15" id="KW-0547">Nucleotide-binding</keyword>
<evidence type="ECO:0000313" key="21">
    <source>
        <dbReference type="Proteomes" id="UP000199415"/>
    </source>
</evidence>
<dbReference type="InterPro" id="IPR005147">
    <property type="entry name" value="tRNA_synthase_B5-dom"/>
</dbReference>
<dbReference type="InterPro" id="IPR009061">
    <property type="entry name" value="DNA-bd_dom_put_sf"/>
</dbReference>
<dbReference type="SUPFAM" id="SSF50249">
    <property type="entry name" value="Nucleic acid-binding proteins"/>
    <property type="match status" value="1"/>
</dbReference>
<dbReference type="Gene3D" id="3.30.930.10">
    <property type="entry name" value="Bira Bifunctional Protein, Domain 2"/>
    <property type="match status" value="1"/>
</dbReference>
<dbReference type="Gene3D" id="2.40.50.140">
    <property type="entry name" value="Nucleic acid-binding proteins"/>
    <property type="match status" value="1"/>
</dbReference>
<dbReference type="Pfam" id="PF03147">
    <property type="entry name" value="FDX-ACB"/>
    <property type="match status" value="1"/>
</dbReference>
<dbReference type="OrthoDB" id="9805455at2"/>
<evidence type="ECO:0000259" key="19">
    <source>
        <dbReference type="PROSITE" id="PS51483"/>
    </source>
</evidence>
<dbReference type="InterPro" id="IPR005121">
    <property type="entry name" value="Fdx_antiC-bd"/>
</dbReference>
<dbReference type="GO" id="GO:0006432">
    <property type="term" value="P:phenylalanyl-tRNA aminoacylation"/>
    <property type="evidence" value="ECO:0007669"/>
    <property type="project" value="UniProtKB-UniRule"/>
</dbReference>
<dbReference type="SUPFAM" id="SSF56037">
    <property type="entry name" value="PheT/TilS domain"/>
    <property type="match status" value="1"/>
</dbReference>
<dbReference type="EMBL" id="FNCE01000001">
    <property type="protein sequence ID" value="SDF44216.1"/>
    <property type="molecule type" value="Genomic_DNA"/>
</dbReference>
<dbReference type="GO" id="GO:0000287">
    <property type="term" value="F:magnesium ion binding"/>
    <property type="evidence" value="ECO:0007669"/>
    <property type="project" value="UniProtKB-UniRule"/>
</dbReference>
<evidence type="ECO:0000256" key="5">
    <source>
        <dbReference type="ARBA" id="ARBA00022555"/>
    </source>
</evidence>
<keyword evidence="4 15" id="KW-0963">Cytoplasm</keyword>
<reference evidence="20 21" key="1">
    <citation type="submission" date="2016-10" db="EMBL/GenBank/DDBJ databases">
        <authorList>
            <person name="de Groot N.N."/>
        </authorList>
    </citation>
    <scope>NUCLEOTIDE SEQUENCE [LARGE SCALE GENOMIC DNA]</scope>
    <source>
        <strain evidence="20 21">DSM 25584</strain>
    </source>
</reference>
<dbReference type="InterPro" id="IPR033714">
    <property type="entry name" value="tRNA_bind_bactPheRS"/>
</dbReference>
<dbReference type="PROSITE" id="PS50886">
    <property type="entry name" value="TRBD"/>
    <property type="match status" value="1"/>
</dbReference>
<dbReference type="InterPro" id="IPR005146">
    <property type="entry name" value="B3/B4_tRNA-bd"/>
</dbReference>
<protein>
    <recommendedName>
        <fullName evidence="15">Phenylalanine--tRNA ligase beta subunit</fullName>
        <ecNumber evidence="15">6.1.1.20</ecNumber>
    </recommendedName>
    <alternativeName>
        <fullName evidence="15">Phenylalanyl-tRNA synthetase beta subunit</fullName>
        <shortName evidence="15">PheRS</shortName>
    </alternativeName>
</protein>
<dbReference type="GO" id="GO:0009328">
    <property type="term" value="C:phenylalanine-tRNA ligase complex"/>
    <property type="evidence" value="ECO:0007669"/>
    <property type="project" value="TreeGrafter"/>
</dbReference>
<comment type="similarity">
    <text evidence="2 15">Belongs to the phenylalanyl-tRNA synthetase beta subunit family. Type 1 subfamily.</text>
</comment>
<dbReference type="Gene3D" id="3.30.70.380">
    <property type="entry name" value="Ferrodoxin-fold anticodon-binding domain"/>
    <property type="match status" value="1"/>
</dbReference>
<dbReference type="SUPFAM" id="SSF46955">
    <property type="entry name" value="Putative DNA-binding domain"/>
    <property type="match status" value="1"/>
</dbReference>
<dbReference type="SMART" id="SM00896">
    <property type="entry name" value="FDX-ACB"/>
    <property type="match status" value="1"/>
</dbReference>
<evidence type="ECO:0000256" key="11">
    <source>
        <dbReference type="ARBA" id="ARBA00022884"/>
    </source>
</evidence>
<evidence type="ECO:0000256" key="9">
    <source>
        <dbReference type="ARBA" id="ARBA00022840"/>
    </source>
</evidence>
<evidence type="ECO:0000256" key="3">
    <source>
        <dbReference type="ARBA" id="ARBA00011209"/>
    </source>
</evidence>
<evidence type="ECO:0000256" key="8">
    <source>
        <dbReference type="ARBA" id="ARBA00022741"/>
    </source>
</evidence>
<dbReference type="Gene3D" id="3.50.40.10">
    <property type="entry name" value="Phenylalanyl-trna Synthetase, Chain B, domain 3"/>
    <property type="match status" value="1"/>
</dbReference>
<comment type="catalytic activity">
    <reaction evidence="14 15">
        <text>tRNA(Phe) + L-phenylalanine + ATP = L-phenylalanyl-tRNA(Phe) + AMP + diphosphate + H(+)</text>
        <dbReference type="Rhea" id="RHEA:19413"/>
        <dbReference type="Rhea" id="RHEA-COMP:9668"/>
        <dbReference type="Rhea" id="RHEA-COMP:9699"/>
        <dbReference type="ChEBI" id="CHEBI:15378"/>
        <dbReference type="ChEBI" id="CHEBI:30616"/>
        <dbReference type="ChEBI" id="CHEBI:33019"/>
        <dbReference type="ChEBI" id="CHEBI:58095"/>
        <dbReference type="ChEBI" id="CHEBI:78442"/>
        <dbReference type="ChEBI" id="CHEBI:78531"/>
        <dbReference type="ChEBI" id="CHEBI:456215"/>
        <dbReference type="EC" id="6.1.1.20"/>
    </reaction>
</comment>
<dbReference type="RefSeq" id="WP_090018172.1">
    <property type="nucleotide sequence ID" value="NZ_FNCE01000001.1"/>
</dbReference>
<keyword evidence="6 15" id="KW-0436">Ligase</keyword>
<keyword evidence="11 16" id="KW-0694">RNA-binding</keyword>
<comment type="subcellular location">
    <subcellularLocation>
        <location evidence="1 15">Cytoplasm</location>
    </subcellularLocation>
</comment>
<evidence type="ECO:0000256" key="16">
    <source>
        <dbReference type="PROSITE-ProRule" id="PRU00209"/>
    </source>
</evidence>
<evidence type="ECO:0000256" key="2">
    <source>
        <dbReference type="ARBA" id="ARBA00008653"/>
    </source>
</evidence>
<comment type="subunit">
    <text evidence="3 15">Tetramer of two alpha and two beta subunits.</text>
</comment>
<evidence type="ECO:0000313" key="20">
    <source>
        <dbReference type="EMBL" id="SDF44216.1"/>
    </source>
</evidence>
<evidence type="ECO:0000256" key="7">
    <source>
        <dbReference type="ARBA" id="ARBA00022723"/>
    </source>
</evidence>
<organism evidence="20 21">
    <name type="scientific">Limimonas halophila</name>
    <dbReference type="NCBI Taxonomy" id="1082479"/>
    <lineage>
        <taxon>Bacteria</taxon>
        <taxon>Pseudomonadati</taxon>
        <taxon>Pseudomonadota</taxon>
        <taxon>Alphaproteobacteria</taxon>
        <taxon>Rhodospirillales</taxon>
        <taxon>Rhodovibrionaceae</taxon>
        <taxon>Limimonas</taxon>
    </lineage>
</organism>
<feature type="binding site" evidence="15">
    <location>
        <position position="457"/>
    </location>
    <ligand>
        <name>Mg(2+)</name>
        <dbReference type="ChEBI" id="CHEBI:18420"/>
        <note>shared with alpha subunit</note>
    </ligand>
</feature>
<dbReference type="Pfam" id="PF17759">
    <property type="entry name" value="tRNA_synthFbeta"/>
    <property type="match status" value="1"/>
</dbReference>
<dbReference type="Pfam" id="PF01588">
    <property type="entry name" value="tRNA_bind"/>
    <property type="match status" value="1"/>
</dbReference>
<dbReference type="GO" id="GO:0004826">
    <property type="term" value="F:phenylalanine-tRNA ligase activity"/>
    <property type="evidence" value="ECO:0007669"/>
    <property type="project" value="UniProtKB-UniRule"/>
</dbReference>
<dbReference type="InterPro" id="IPR045864">
    <property type="entry name" value="aa-tRNA-synth_II/BPL/LPL"/>
</dbReference>
<keyword evidence="13 15" id="KW-0030">Aminoacyl-tRNA synthetase</keyword>
<feature type="binding site" evidence="15">
    <location>
        <position position="467"/>
    </location>
    <ligand>
        <name>Mg(2+)</name>
        <dbReference type="ChEBI" id="CHEBI:18420"/>
        <note>shared with alpha subunit</note>
    </ligand>
</feature>
<dbReference type="SMART" id="SM00874">
    <property type="entry name" value="B5"/>
    <property type="match status" value="1"/>
</dbReference>
<evidence type="ECO:0000256" key="13">
    <source>
        <dbReference type="ARBA" id="ARBA00023146"/>
    </source>
</evidence>